<evidence type="ECO:0000256" key="1">
    <source>
        <dbReference type="ARBA" id="ARBA00001970"/>
    </source>
</evidence>
<evidence type="ECO:0000256" key="4">
    <source>
        <dbReference type="ARBA" id="ARBA00022475"/>
    </source>
</evidence>
<comment type="caution">
    <text evidence="15">The sequence shown here is derived from an EMBL/GenBank/DDBJ whole genome shotgun (WGS) entry which is preliminary data.</text>
</comment>
<evidence type="ECO:0000313" key="16">
    <source>
        <dbReference type="Proteomes" id="UP001589814"/>
    </source>
</evidence>
<evidence type="ECO:0000256" key="5">
    <source>
        <dbReference type="ARBA" id="ARBA00022617"/>
    </source>
</evidence>
<keyword evidence="16" id="KW-1185">Reference proteome</keyword>
<evidence type="ECO:0000256" key="3">
    <source>
        <dbReference type="ARBA" id="ARBA00022448"/>
    </source>
</evidence>
<evidence type="ECO:0000256" key="8">
    <source>
        <dbReference type="ARBA" id="ARBA00022982"/>
    </source>
</evidence>
<keyword evidence="11 13" id="KW-0472">Membrane</keyword>
<dbReference type="Pfam" id="PF01292">
    <property type="entry name" value="Ni_hydr_CYTB"/>
    <property type="match status" value="1"/>
</dbReference>
<evidence type="ECO:0000256" key="11">
    <source>
        <dbReference type="ARBA" id="ARBA00023136"/>
    </source>
</evidence>
<dbReference type="InterPro" id="IPR011577">
    <property type="entry name" value="Cyt_b561_bac/Ni-Hgenase"/>
</dbReference>
<dbReference type="InterPro" id="IPR016174">
    <property type="entry name" value="Di-haem_cyt_TM"/>
</dbReference>
<dbReference type="RefSeq" id="WP_019951210.1">
    <property type="nucleotide sequence ID" value="NZ_JBHLVX010000060.1"/>
</dbReference>
<evidence type="ECO:0000256" key="7">
    <source>
        <dbReference type="ARBA" id="ARBA00022723"/>
    </source>
</evidence>
<feature type="transmembrane region" description="Helical" evidence="13">
    <location>
        <begin position="56"/>
        <end position="74"/>
    </location>
</feature>
<comment type="cofactor">
    <cofactor evidence="1">
        <name>heme b</name>
        <dbReference type="ChEBI" id="CHEBI:60344"/>
    </cofactor>
</comment>
<dbReference type="SUPFAM" id="SSF81342">
    <property type="entry name" value="Transmembrane di-heme cytochromes"/>
    <property type="match status" value="1"/>
</dbReference>
<feature type="domain" description="Cytochrome b561 bacterial/Ni-hydrogenase" evidence="14">
    <location>
        <begin position="13"/>
        <end position="180"/>
    </location>
</feature>
<evidence type="ECO:0000256" key="2">
    <source>
        <dbReference type="ARBA" id="ARBA00004651"/>
    </source>
</evidence>
<evidence type="ECO:0000256" key="12">
    <source>
        <dbReference type="ARBA" id="ARBA00037975"/>
    </source>
</evidence>
<keyword evidence="10" id="KW-0408">Iron</keyword>
<sequence length="187" mass="20817">MSAVGWRDNRYYYGRISRFFHWLMAILLLWQLAGMAAAGLFGRQPWVAFMVGTHKSIGTLLMALIVVRAIWGLINLSRRPPHERGAEQLVGLGHLLLYLLMILVPLLGLVMNWASGRELTVFGIELMAAGRADLSGLAELTASWHVWAGWTLGALIAGHIALALVWHTLIRRDATLSQMAGAPRQRR</sequence>
<keyword evidence="5" id="KW-0349">Heme</keyword>
<dbReference type="PANTHER" id="PTHR30529:SF1">
    <property type="entry name" value="CYTOCHROME B561 HOMOLOG 2"/>
    <property type="match status" value="1"/>
</dbReference>
<evidence type="ECO:0000313" key="15">
    <source>
        <dbReference type="EMBL" id="MFC0269574.1"/>
    </source>
</evidence>
<keyword evidence="9 13" id="KW-1133">Transmembrane helix</keyword>
<organism evidence="15 16">
    <name type="scientific">Kushneria aurantia</name>
    <dbReference type="NCBI Taxonomy" id="504092"/>
    <lineage>
        <taxon>Bacteria</taxon>
        <taxon>Pseudomonadati</taxon>
        <taxon>Pseudomonadota</taxon>
        <taxon>Gammaproteobacteria</taxon>
        <taxon>Oceanospirillales</taxon>
        <taxon>Halomonadaceae</taxon>
        <taxon>Kushneria</taxon>
    </lineage>
</organism>
<reference evidence="15 16" key="1">
    <citation type="submission" date="2024-09" db="EMBL/GenBank/DDBJ databases">
        <authorList>
            <person name="Sun Q."/>
            <person name="Mori K."/>
        </authorList>
    </citation>
    <scope>NUCLEOTIDE SEQUENCE [LARGE SCALE GENOMIC DNA]</scope>
    <source>
        <strain evidence="15 16">CCM 7415</strain>
    </source>
</reference>
<protein>
    <submittedName>
        <fullName evidence="15">Cytochrome b</fullName>
    </submittedName>
</protein>
<comment type="similarity">
    <text evidence="12">Belongs to the cytochrome b561 family.</text>
</comment>
<dbReference type="PANTHER" id="PTHR30529">
    <property type="entry name" value="CYTOCHROME B561"/>
    <property type="match status" value="1"/>
</dbReference>
<keyword evidence="8" id="KW-0249">Electron transport</keyword>
<keyword evidence="7" id="KW-0479">Metal-binding</keyword>
<gene>
    <name evidence="15" type="ORF">ACFFHW_16525</name>
</gene>
<keyword evidence="6 13" id="KW-0812">Transmembrane</keyword>
<name>A0ABV6G8J3_9GAMM</name>
<comment type="subcellular location">
    <subcellularLocation>
        <location evidence="2">Cell membrane</location>
        <topology evidence="2">Multi-pass membrane protein</topology>
    </subcellularLocation>
</comment>
<evidence type="ECO:0000256" key="13">
    <source>
        <dbReference type="SAM" id="Phobius"/>
    </source>
</evidence>
<evidence type="ECO:0000259" key="14">
    <source>
        <dbReference type="Pfam" id="PF01292"/>
    </source>
</evidence>
<proteinExistence type="inferred from homology"/>
<keyword evidence="4" id="KW-1003">Cell membrane</keyword>
<dbReference type="Proteomes" id="UP001589814">
    <property type="component" value="Unassembled WGS sequence"/>
</dbReference>
<dbReference type="InterPro" id="IPR052168">
    <property type="entry name" value="Cytochrome_b561_oxidase"/>
</dbReference>
<evidence type="ECO:0000256" key="10">
    <source>
        <dbReference type="ARBA" id="ARBA00023004"/>
    </source>
</evidence>
<evidence type="ECO:0000256" key="6">
    <source>
        <dbReference type="ARBA" id="ARBA00022692"/>
    </source>
</evidence>
<feature type="transmembrane region" description="Helical" evidence="13">
    <location>
        <begin position="20"/>
        <end position="41"/>
    </location>
</feature>
<evidence type="ECO:0000256" key="9">
    <source>
        <dbReference type="ARBA" id="ARBA00022989"/>
    </source>
</evidence>
<accession>A0ABV6G8J3</accession>
<feature type="transmembrane region" description="Helical" evidence="13">
    <location>
        <begin position="95"/>
        <end position="114"/>
    </location>
</feature>
<dbReference type="EMBL" id="JBHLVX010000060">
    <property type="protein sequence ID" value="MFC0269574.1"/>
    <property type="molecule type" value="Genomic_DNA"/>
</dbReference>
<keyword evidence="3" id="KW-0813">Transport</keyword>
<feature type="transmembrane region" description="Helical" evidence="13">
    <location>
        <begin position="147"/>
        <end position="169"/>
    </location>
</feature>